<dbReference type="Proteomes" id="UP000663887">
    <property type="component" value="Unassembled WGS sequence"/>
</dbReference>
<evidence type="ECO:0000313" key="2">
    <source>
        <dbReference type="EMBL" id="CAF4122006.1"/>
    </source>
</evidence>
<gene>
    <name evidence="2" type="ORF">UXM345_LOCUS23463</name>
    <name evidence="1" type="ORF">XDN619_LOCUS11473</name>
</gene>
<dbReference type="EMBL" id="CAJOBF010004054">
    <property type="protein sequence ID" value="CAF4122006.1"/>
    <property type="molecule type" value="Genomic_DNA"/>
</dbReference>
<dbReference type="EMBL" id="CAJNRG010004372">
    <property type="protein sequence ID" value="CAF2065880.1"/>
    <property type="molecule type" value="Genomic_DNA"/>
</dbReference>
<accession>A0A816QSV5</accession>
<dbReference type="Proteomes" id="UP000663842">
    <property type="component" value="Unassembled WGS sequence"/>
</dbReference>
<evidence type="ECO:0000313" key="3">
    <source>
        <dbReference type="Proteomes" id="UP000663887"/>
    </source>
</evidence>
<evidence type="ECO:0000313" key="1">
    <source>
        <dbReference type="EMBL" id="CAF2065880.1"/>
    </source>
</evidence>
<organism evidence="1 3">
    <name type="scientific">Rotaria magnacalcarata</name>
    <dbReference type="NCBI Taxonomy" id="392030"/>
    <lineage>
        <taxon>Eukaryota</taxon>
        <taxon>Metazoa</taxon>
        <taxon>Spiralia</taxon>
        <taxon>Gnathifera</taxon>
        <taxon>Rotifera</taxon>
        <taxon>Eurotatoria</taxon>
        <taxon>Bdelloidea</taxon>
        <taxon>Philodinida</taxon>
        <taxon>Philodinidae</taxon>
        <taxon>Rotaria</taxon>
    </lineage>
</organism>
<feature type="non-terminal residue" evidence="1">
    <location>
        <position position="37"/>
    </location>
</feature>
<sequence>MSLLSVLGSAFDLITKAITWSIVIVAKRQIPPSPFIV</sequence>
<protein>
    <submittedName>
        <fullName evidence="1">Uncharacterized protein</fullName>
    </submittedName>
</protein>
<name>A0A816QSV5_9BILA</name>
<dbReference type="AlphaFoldDB" id="A0A816QSV5"/>
<reference evidence="1" key="1">
    <citation type="submission" date="2021-02" db="EMBL/GenBank/DDBJ databases">
        <authorList>
            <person name="Nowell W R."/>
        </authorList>
    </citation>
    <scope>NUCLEOTIDE SEQUENCE</scope>
</reference>
<proteinExistence type="predicted"/>
<comment type="caution">
    <text evidence="1">The sequence shown here is derived from an EMBL/GenBank/DDBJ whole genome shotgun (WGS) entry which is preliminary data.</text>
</comment>